<keyword evidence="6" id="KW-1185">Reference proteome</keyword>
<dbReference type="Proteomes" id="UP000598996">
    <property type="component" value="Unassembled WGS sequence"/>
</dbReference>
<proteinExistence type="predicted"/>
<dbReference type="SUPFAM" id="SSF48452">
    <property type="entry name" value="TPR-like"/>
    <property type="match status" value="1"/>
</dbReference>
<dbReference type="PROSITE" id="PS51257">
    <property type="entry name" value="PROKAR_LIPOPROTEIN"/>
    <property type="match status" value="1"/>
</dbReference>
<evidence type="ECO:0000256" key="3">
    <source>
        <dbReference type="SAM" id="Phobius"/>
    </source>
</evidence>
<accession>A0ABS1VF18</accession>
<name>A0ABS1VF18_9ACTN</name>
<keyword evidence="4" id="KW-0732">Signal</keyword>
<dbReference type="InterPro" id="IPR011990">
    <property type="entry name" value="TPR-like_helical_dom_sf"/>
</dbReference>
<dbReference type="Gene3D" id="1.25.40.10">
    <property type="entry name" value="Tetratricopeptide repeat domain"/>
    <property type="match status" value="1"/>
</dbReference>
<dbReference type="EMBL" id="JAENHO010000001">
    <property type="protein sequence ID" value="MBL7253263.1"/>
    <property type="molecule type" value="Genomic_DNA"/>
</dbReference>
<evidence type="ECO:0000256" key="1">
    <source>
        <dbReference type="SAM" id="Coils"/>
    </source>
</evidence>
<feature type="transmembrane region" description="Helical" evidence="3">
    <location>
        <begin position="146"/>
        <end position="168"/>
    </location>
</feature>
<evidence type="ECO:0000313" key="5">
    <source>
        <dbReference type="EMBL" id="MBL7253263.1"/>
    </source>
</evidence>
<comment type="caution">
    <text evidence="5">The sequence shown here is derived from an EMBL/GenBank/DDBJ whole genome shotgun (WGS) entry which is preliminary data.</text>
</comment>
<keyword evidence="3" id="KW-0812">Transmembrane</keyword>
<evidence type="ECO:0000256" key="4">
    <source>
        <dbReference type="SAM" id="SignalP"/>
    </source>
</evidence>
<sequence length="311" mass="33912">MRMRAKRPFRTGFLLLLITMSGLGACSRATPLCAYGDALAKQANLTQASDAYAQAQRNDEGDCADDGLEEVADDMAAARAGDAKGRAALRAGDTAAAKAAFESSLKIDRGDPVAIVELQRIGSTVPSAAPTPPPLVVTAARPSGTLAWTGITIALVMSILTAVAWWRLRRHVRAVDERWERSDRNREYKYDRASRPLDDASSQLRDLTEQLKQARTRQDQLDGKIGTFATEVSEVRSALSQLTTISTRQKAALGGTMRDTASLRAELKAVAAESALQRRQLETLASLMIDGRPRFRTERFGPKPKLEDDRD</sequence>
<feature type="signal peptide" evidence="4">
    <location>
        <begin position="1"/>
        <end position="25"/>
    </location>
</feature>
<feature type="coiled-coil region" evidence="1">
    <location>
        <begin position="197"/>
        <end position="224"/>
    </location>
</feature>
<keyword evidence="1" id="KW-0175">Coiled coil</keyword>
<feature type="region of interest" description="Disordered" evidence="2">
    <location>
        <begin position="292"/>
        <end position="311"/>
    </location>
</feature>
<dbReference type="RefSeq" id="WP_202989588.1">
    <property type="nucleotide sequence ID" value="NZ_JAENHO010000001.1"/>
</dbReference>
<gene>
    <name evidence="5" type="ORF">JKJ07_02960</name>
</gene>
<organism evidence="5 6">
    <name type="scientific">Paractinoplanes lichenicola</name>
    <dbReference type="NCBI Taxonomy" id="2802976"/>
    <lineage>
        <taxon>Bacteria</taxon>
        <taxon>Bacillati</taxon>
        <taxon>Actinomycetota</taxon>
        <taxon>Actinomycetes</taxon>
        <taxon>Micromonosporales</taxon>
        <taxon>Micromonosporaceae</taxon>
        <taxon>Paractinoplanes</taxon>
    </lineage>
</organism>
<feature type="chain" id="PRO_5045755822" description="Tetratricopeptide repeat protein" evidence="4">
    <location>
        <begin position="26"/>
        <end position="311"/>
    </location>
</feature>
<evidence type="ECO:0008006" key="7">
    <source>
        <dbReference type="Google" id="ProtNLM"/>
    </source>
</evidence>
<keyword evidence="3" id="KW-0472">Membrane</keyword>
<reference evidence="5 6" key="1">
    <citation type="submission" date="2021-01" db="EMBL/GenBank/DDBJ databases">
        <title>Actinoplanes sp. nov. LDG1-01 isolated from lichen.</title>
        <authorList>
            <person name="Saeng-In P."/>
            <person name="Phongsopitanun W."/>
            <person name="Kanchanasin P."/>
            <person name="Yuki M."/>
            <person name="Kudo T."/>
            <person name="Ohkuma M."/>
            <person name="Tanasupawat S."/>
        </authorList>
    </citation>
    <scope>NUCLEOTIDE SEQUENCE [LARGE SCALE GENOMIC DNA]</scope>
    <source>
        <strain evidence="5 6">LDG1-01</strain>
    </source>
</reference>
<protein>
    <recommendedName>
        <fullName evidence="7">Tetratricopeptide repeat protein</fullName>
    </recommendedName>
</protein>
<keyword evidence="3" id="KW-1133">Transmembrane helix</keyword>
<evidence type="ECO:0000256" key="2">
    <source>
        <dbReference type="SAM" id="MobiDB-lite"/>
    </source>
</evidence>
<evidence type="ECO:0000313" key="6">
    <source>
        <dbReference type="Proteomes" id="UP000598996"/>
    </source>
</evidence>